<dbReference type="GO" id="GO:0005886">
    <property type="term" value="C:plasma membrane"/>
    <property type="evidence" value="ECO:0007669"/>
    <property type="project" value="UniProtKB-SubCell"/>
</dbReference>
<dbReference type="GO" id="GO:0004875">
    <property type="term" value="F:complement receptor activity"/>
    <property type="evidence" value="ECO:0007669"/>
    <property type="project" value="TreeGrafter"/>
</dbReference>
<evidence type="ECO:0000256" key="13">
    <source>
        <dbReference type="SAM" id="Phobius"/>
    </source>
</evidence>
<dbReference type="PROSITE" id="PS50262">
    <property type="entry name" value="G_PROTEIN_RECEP_F1_2"/>
    <property type="match status" value="1"/>
</dbReference>
<accession>A0AAV7KUS6</accession>
<evidence type="ECO:0000313" key="16">
    <source>
        <dbReference type="Proteomes" id="UP001066276"/>
    </source>
</evidence>
<keyword evidence="16" id="KW-1185">Reference proteome</keyword>
<evidence type="ECO:0000256" key="12">
    <source>
        <dbReference type="RuleBase" id="RU000688"/>
    </source>
</evidence>
<evidence type="ECO:0000256" key="7">
    <source>
        <dbReference type="ARBA" id="ARBA00023136"/>
    </source>
</evidence>
<evidence type="ECO:0000256" key="11">
    <source>
        <dbReference type="ARBA" id="ARBA00025736"/>
    </source>
</evidence>
<name>A0AAV7KUS6_PLEWA</name>
<evidence type="ECO:0000313" key="15">
    <source>
        <dbReference type="EMBL" id="KAJ1081784.1"/>
    </source>
</evidence>
<dbReference type="InterPro" id="IPR000276">
    <property type="entry name" value="GPCR_Rhodpsn"/>
</dbReference>
<comment type="similarity">
    <text evidence="11">Belongs to the chemokine-like receptor (CMKLR) family.</text>
</comment>
<evidence type="ECO:0000256" key="3">
    <source>
        <dbReference type="ARBA" id="ARBA00022553"/>
    </source>
</evidence>
<dbReference type="InterPro" id="IPR017452">
    <property type="entry name" value="GPCR_Rhodpsn_7TM"/>
</dbReference>
<dbReference type="PANTHER" id="PTHR24225">
    <property type="entry name" value="CHEMOTACTIC RECEPTOR"/>
    <property type="match status" value="1"/>
</dbReference>
<dbReference type="PROSITE" id="PS00237">
    <property type="entry name" value="G_PROTEIN_RECEP_F1_1"/>
    <property type="match status" value="1"/>
</dbReference>
<gene>
    <name evidence="15" type="ORF">NDU88_001959</name>
</gene>
<dbReference type="SUPFAM" id="SSF81321">
    <property type="entry name" value="Family A G protein-coupled receptor-like"/>
    <property type="match status" value="1"/>
</dbReference>
<evidence type="ECO:0000256" key="2">
    <source>
        <dbReference type="ARBA" id="ARBA00022475"/>
    </source>
</evidence>
<keyword evidence="2" id="KW-1003">Cell membrane</keyword>
<dbReference type="Pfam" id="PF00001">
    <property type="entry name" value="7tm_1"/>
    <property type="match status" value="1"/>
</dbReference>
<evidence type="ECO:0000256" key="9">
    <source>
        <dbReference type="ARBA" id="ARBA00023180"/>
    </source>
</evidence>
<comment type="subcellular location">
    <subcellularLocation>
        <location evidence="1">Cell membrane</location>
        <topology evidence="1">Multi-pass membrane protein</topology>
    </subcellularLocation>
</comment>
<keyword evidence="4 12" id="KW-0812">Transmembrane</keyword>
<dbReference type="InterPro" id="IPR000826">
    <property type="entry name" value="Formyl_rcpt-rel"/>
</dbReference>
<feature type="transmembrane region" description="Helical" evidence="13">
    <location>
        <begin position="67"/>
        <end position="89"/>
    </location>
</feature>
<evidence type="ECO:0000256" key="5">
    <source>
        <dbReference type="ARBA" id="ARBA00022989"/>
    </source>
</evidence>
<keyword evidence="3" id="KW-0597">Phosphoprotein</keyword>
<dbReference type="AlphaFoldDB" id="A0AAV7KUS6"/>
<evidence type="ECO:0000256" key="4">
    <source>
        <dbReference type="ARBA" id="ARBA00022692"/>
    </source>
</evidence>
<dbReference type="GO" id="GO:0004974">
    <property type="term" value="F:leukotriene receptor activity"/>
    <property type="evidence" value="ECO:0007669"/>
    <property type="project" value="UniProtKB-ARBA"/>
</dbReference>
<reference evidence="15" key="1">
    <citation type="journal article" date="2022" name="bioRxiv">
        <title>Sequencing and chromosome-scale assembly of the giantPleurodeles waltlgenome.</title>
        <authorList>
            <person name="Brown T."/>
            <person name="Elewa A."/>
            <person name="Iarovenko S."/>
            <person name="Subramanian E."/>
            <person name="Araus A.J."/>
            <person name="Petzold A."/>
            <person name="Susuki M."/>
            <person name="Suzuki K.-i.T."/>
            <person name="Hayashi T."/>
            <person name="Toyoda A."/>
            <person name="Oliveira C."/>
            <person name="Osipova E."/>
            <person name="Leigh N.D."/>
            <person name="Simon A."/>
            <person name="Yun M.H."/>
        </authorList>
    </citation>
    <scope>NUCLEOTIDE SEQUENCE</scope>
    <source>
        <strain evidence="15">20211129_DDA</strain>
        <tissue evidence="15">Liver</tissue>
    </source>
</reference>
<evidence type="ECO:0000256" key="1">
    <source>
        <dbReference type="ARBA" id="ARBA00004651"/>
    </source>
</evidence>
<keyword evidence="10 12" id="KW-0807">Transducer</keyword>
<sequence length="377" mass="41974">MGFEPNATLGYDTTSTTKSSLTDTNGYLYPTIWYDSANTTLFAVTKATSAITSPVPVPLQYVLVPSLFLGVCFLLGIIGNGLVIYTILFQIGQRSFTVVLLLNMAAADFIALVTLPMWIHSLCDQWIYGLLFCKFLTYVIYLSMYASVFIMLISVHRFLAVLFPFVLLRWQKRTIIHGVILATWAIALVFASPVFVFRSTVERNGTVQCSGRIYSSVQQKLAILLLETLVGFVLPFCVLSVSYISILKRIQHLRSRKKIKTEKLIASVVISFFVCWFPYHIFNLLQVSSLLMEPSNPEAAVAVDKVVKAGNNIPGTFAFISSCLNPILYAFAAQSFRGGLKGTNFAKLFGQMTDDMLEKKSTKHCRVSDGSQSLQFS</sequence>
<dbReference type="PRINTS" id="PR00237">
    <property type="entry name" value="GPCRRHODOPSN"/>
</dbReference>
<feature type="transmembrane region" description="Helical" evidence="13">
    <location>
        <begin position="96"/>
        <end position="119"/>
    </location>
</feature>
<dbReference type="FunFam" id="1.20.1070.10:FF:000109">
    <property type="entry name" value="Leukotriene B4 receptor"/>
    <property type="match status" value="1"/>
</dbReference>
<feature type="transmembrane region" description="Helical" evidence="13">
    <location>
        <begin position="139"/>
        <end position="167"/>
    </location>
</feature>
<dbReference type="Proteomes" id="UP001066276">
    <property type="component" value="Chromosome 12"/>
</dbReference>
<dbReference type="PANTHER" id="PTHR24225:SF72">
    <property type="entry name" value="G-PROTEIN COUPLED RECEPTORS FAMILY 1 PROFILE DOMAIN-CONTAINING PROTEIN-RELATED"/>
    <property type="match status" value="1"/>
</dbReference>
<keyword evidence="5 13" id="KW-1133">Transmembrane helix</keyword>
<proteinExistence type="inferred from homology"/>
<feature type="transmembrane region" description="Helical" evidence="13">
    <location>
        <begin position="264"/>
        <end position="282"/>
    </location>
</feature>
<keyword evidence="8 12" id="KW-0675">Receptor</keyword>
<evidence type="ECO:0000256" key="10">
    <source>
        <dbReference type="ARBA" id="ARBA00023224"/>
    </source>
</evidence>
<evidence type="ECO:0000256" key="8">
    <source>
        <dbReference type="ARBA" id="ARBA00023170"/>
    </source>
</evidence>
<evidence type="ECO:0000256" key="6">
    <source>
        <dbReference type="ARBA" id="ARBA00023040"/>
    </source>
</evidence>
<evidence type="ECO:0000259" key="14">
    <source>
        <dbReference type="PROSITE" id="PS50262"/>
    </source>
</evidence>
<comment type="caution">
    <text evidence="15">The sequence shown here is derived from an EMBL/GenBank/DDBJ whole genome shotgun (WGS) entry which is preliminary data.</text>
</comment>
<protein>
    <recommendedName>
        <fullName evidence="14">G-protein coupled receptors family 1 profile domain-containing protein</fullName>
    </recommendedName>
</protein>
<feature type="domain" description="G-protein coupled receptors family 1 profile" evidence="14">
    <location>
        <begin position="79"/>
        <end position="329"/>
    </location>
</feature>
<dbReference type="GO" id="GO:0006954">
    <property type="term" value="P:inflammatory response"/>
    <property type="evidence" value="ECO:0007669"/>
    <property type="project" value="TreeGrafter"/>
</dbReference>
<feature type="transmembrane region" description="Helical" evidence="13">
    <location>
        <begin position="221"/>
        <end position="244"/>
    </location>
</feature>
<dbReference type="EMBL" id="JANPWB010000016">
    <property type="protein sequence ID" value="KAJ1081784.1"/>
    <property type="molecule type" value="Genomic_DNA"/>
</dbReference>
<comment type="similarity">
    <text evidence="12">Belongs to the G-protein coupled receptor 1 family.</text>
</comment>
<feature type="transmembrane region" description="Helical" evidence="13">
    <location>
        <begin position="179"/>
        <end position="201"/>
    </location>
</feature>
<organism evidence="15 16">
    <name type="scientific">Pleurodeles waltl</name>
    <name type="common">Iberian ribbed newt</name>
    <dbReference type="NCBI Taxonomy" id="8319"/>
    <lineage>
        <taxon>Eukaryota</taxon>
        <taxon>Metazoa</taxon>
        <taxon>Chordata</taxon>
        <taxon>Craniata</taxon>
        <taxon>Vertebrata</taxon>
        <taxon>Euteleostomi</taxon>
        <taxon>Amphibia</taxon>
        <taxon>Batrachia</taxon>
        <taxon>Caudata</taxon>
        <taxon>Salamandroidea</taxon>
        <taxon>Salamandridae</taxon>
        <taxon>Pleurodelinae</taxon>
        <taxon>Pleurodeles</taxon>
    </lineage>
</organism>
<keyword evidence="7 13" id="KW-0472">Membrane</keyword>
<dbReference type="GO" id="GO:0007200">
    <property type="term" value="P:phospholipase C-activating G protein-coupled receptor signaling pathway"/>
    <property type="evidence" value="ECO:0007669"/>
    <property type="project" value="TreeGrafter"/>
</dbReference>
<keyword evidence="6 12" id="KW-0297">G-protein coupled receptor</keyword>
<keyword evidence="9" id="KW-0325">Glycoprotein</keyword>
<dbReference type="GO" id="GO:0007204">
    <property type="term" value="P:positive regulation of cytosolic calcium ion concentration"/>
    <property type="evidence" value="ECO:0007669"/>
    <property type="project" value="TreeGrafter"/>
</dbReference>
<dbReference type="Gene3D" id="1.20.1070.10">
    <property type="entry name" value="Rhodopsin 7-helix transmembrane proteins"/>
    <property type="match status" value="1"/>
</dbReference>